<name>A0A1U7N0T0_9CYAN</name>
<keyword evidence="3" id="KW-1185">Reference proteome</keyword>
<dbReference type="RefSeq" id="WP_075898931.1">
    <property type="nucleotide sequence ID" value="NZ_MKZS01000001.1"/>
</dbReference>
<keyword evidence="1" id="KW-0812">Transmembrane</keyword>
<dbReference type="Proteomes" id="UP000186657">
    <property type="component" value="Unassembled WGS sequence"/>
</dbReference>
<evidence type="ECO:0000313" key="3">
    <source>
        <dbReference type="Proteomes" id="UP000186657"/>
    </source>
</evidence>
<feature type="transmembrane region" description="Helical" evidence="1">
    <location>
        <begin position="26"/>
        <end position="45"/>
    </location>
</feature>
<reference evidence="2 3" key="1">
    <citation type="submission" date="2016-10" db="EMBL/GenBank/DDBJ databases">
        <title>Comparative genomics uncovers the prolific and rare metabolic potential of the cyanobacterial genus Moorea.</title>
        <authorList>
            <person name="Leao T."/>
            <person name="Castelao G."/>
            <person name="Korobeynikov A."/>
            <person name="Monroe E.A."/>
            <person name="Podell S."/>
            <person name="Glukhov E."/>
            <person name="Allen E."/>
            <person name="Gerwick W.H."/>
            <person name="Gerwick L."/>
        </authorList>
    </citation>
    <scope>NUCLEOTIDE SEQUENCE [LARGE SCALE GENOMIC DNA]</scope>
    <source>
        <strain evidence="2 3">PNG5-198</strain>
    </source>
</reference>
<protein>
    <submittedName>
        <fullName evidence="2">Uncharacterized protein</fullName>
    </submittedName>
</protein>
<gene>
    <name evidence="2" type="ORF">BJP37_11140</name>
</gene>
<evidence type="ECO:0000256" key="1">
    <source>
        <dbReference type="SAM" id="Phobius"/>
    </source>
</evidence>
<dbReference type="EMBL" id="MKZS01000001">
    <property type="protein sequence ID" value="OLT59504.1"/>
    <property type="molecule type" value="Genomic_DNA"/>
</dbReference>
<keyword evidence="1" id="KW-1133">Transmembrane helix</keyword>
<evidence type="ECO:0000313" key="2">
    <source>
        <dbReference type="EMBL" id="OLT59504.1"/>
    </source>
</evidence>
<dbReference type="AlphaFoldDB" id="A0A1U7N0T0"/>
<accession>A0A1U7N0T0</accession>
<keyword evidence="1" id="KW-0472">Membrane</keyword>
<feature type="transmembrane region" description="Helical" evidence="1">
    <location>
        <begin position="57"/>
        <end position="76"/>
    </location>
</feature>
<proteinExistence type="predicted"/>
<sequence length="86" mass="9595">MGNNIKLSPVKGTKSQPSSLTKTLRLALPVDFILSTILVYHKKYIIIAYFENFCNKFFLRESGAGGVGFVIVILSWDLAGGKRVRF</sequence>
<organism evidence="2 3">
    <name type="scientific">Moorena bouillonii PNG</name>
    <dbReference type="NCBI Taxonomy" id="568701"/>
    <lineage>
        <taxon>Bacteria</taxon>
        <taxon>Bacillati</taxon>
        <taxon>Cyanobacteriota</taxon>
        <taxon>Cyanophyceae</taxon>
        <taxon>Coleofasciculales</taxon>
        <taxon>Coleofasciculaceae</taxon>
        <taxon>Moorena</taxon>
    </lineage>
</organism>
<comment type="caution">
    <text evidence="2">The sequence shown here is derived from an EMBL/GenBank/DDBJ whole genome shotgun (WGS) entry which is preliminary data.</text>
</comment>